<feature type="region of interest" description="Disordered" evidence="1">
    <location>
        <begin position="1"/>
        <end position="20"/>
    </location>
</feature>
<protein>
    <recommendedName>
        <fullName evidence="3">DUF6534 domain-containing protein</fullName>
    </recommendedName>
</protein>
<gene>
    <name evidence="4" type="ORF">ONZ51_g11775</name>
</gene>
<sequence>MSSLAGSNALPTNVSGEDSLPLSSGTLPAIPSLNPTYGSILIGTALALIYWYLVTNYFNPTHLYTGVWHVSEHAIGSTVQRNRYMPMVRDGVPRVANEGKALTDVFPSSSFYTRQVYILINPPYKYIVVSVVGTISPPRDVIMTLIASDGHIELTRPSSWASLGQEPPLVTDSAEAFIQPNFVEYQKFLWLVAVSFGPVIATDIMLTSILVVTLHRSRTGFKRLFGIITFILALVLPNDLIWVGVSLVTTKLYVNCVLAALNTRKSIFPGDVYSSATAGTGFNSIFQAGGPKTWDHGGASSMAIEFTTTTSTAARRGDVSGDSEPDFGTKGGRFGPVDYAGLDA</sequence>
<accession>A0AAD7X3W5</accession>
<comment type="caution">
    <text evidence="4">The sequence shown here is derived from an EMBL/GenBank/DDBJ whole genome shotgun (WGS) entry which is preliminary data.</text>
</comment>
<evidence type="ECO:0000313" key="4">
    <source>
        <dbReference type="EMBL" id="KAJ8457026.1"/>
    </source>
</evidence>
<dbReference type="InterPro" id="IPR045339">
    <property type="entry name" value="DUF6534"/>
</dbReference>
<reference evidence="4" key="1">
    <citation type="submission" date="2022-11" db="EMBL/GenBank/DDBJ databases">
        <title>Genome Sequence of Cubamyces cubensis.</title>
        <authorList>
            <person name="Buettner E."/>
        </authorList>
    </citation>
    <scope>NUCLEOTIDE SEQUENCE</scope>
    <source>
        <strain evidence="4">MPL-01</strain>
    </source>
</reference>
<dbReference type="Proteomes" id="UP001215151">
    <property type="component" value="Unassembled WGS sequence"/>
</dbReference>
<keyword evidence="2" id="KW-0812">Transmembrane</keyword>
<evidence type="ECO:0000313" key="5">
    <source>
        <dbReference type="Proteomes" id="UP001215151"/>
    </source>
</evidence>
<organism evidence="4 5">
    <name type="scientific">Trametes cubensis</name>
    <dbReference type="NCBI Taxonomy" id="1111947"/>
    <lineage>
        <taxon>Eukaryota</taxon>
        <taxon>Fungi</taxon>
        <taxon>Dikarya</taxon>
        <taxon>Basidiomycota</taxon>
        <taxon>Agaricomycotina</taxon>
        <taxon>Agaricomycetes</taxon>
        <taxon>Polyporales</taxon>
        <taxon>Polyporaceae</taxon>
        <taxon>Trametes</taxon>
    </lineage>
</organism>
<feature type="transmembrane region" description="Helical" evidence="2">
    <location>
        <begin position="224"/>
        <end position="245"/>
    </location>
</feature>
<keyword evidence="5" id="KW-1185">Reference proteome</keyword>
<feature type="transmembrane region" description="Helical" evidence="2">
    <location>
        <begin position="36"/>
        <end position="54"/>
    </location>
</feature>
<proteinExistence type="predicted"/>
<evidence type="ECO:0000259" key="3">
    <source>
        <dbReference type="Pfam" id="PF20152"/>
    </source>
</evidence>
<evidence type="ECO:0000256" key="2">
    <source>
        <dbReference type="SAM" id="Phobius"/>
    </source>
</evidence>
<feature type="region of interest" description="Disordered" evidence="1">
    <location>
        <begin position="313"/>
        <end position="344"/>
    </location>
</feature>
<evidence type="ECO:0000256" key="1">
    <source>
        <dbReference type="SAM" id="MobiDB-lite"/>
    </source>
</evidence>
<name>A0AAD7X3W5_9APHY</name>
<keyword evidence="2" id="KW-1133">Transmembrane helix</keyword>
<dbReference type="Pfam" id="PF20152">
    <property type="entry name" value="DUF6534"/>
    <property type="match status" value="1"/>
</dbReference>
<dbReference type="EMBL" id="JAPEVG010000606">
    <property type="protein sequence ID" value="KAJ8457026.1"/>
    <property type="molecule type" value="Genomic_DNA"/>
</dbReference>
<keyword evidence="2" id="KW-0472">Membrane</keyword>
<feature type="transmembrane region" description="Helical" evidence="2">
    <location>
        <begin position="188"/>
        <end position="212"/>
    </location>
</feature>
<feature type="domain" description="DUF6534" evidence="3">
    <location>
        <begin position="200"/>
        <end position="266"/>
    </location>
</feature>
<dbReference type="AlphaFoldDB" id="A0AAD7X3W5"/>